<name>A0ABW1PA34_9PSEU</name>
<accession>A0ABW1PA34</accession>
<protein>
    <submittedName>
        <fullName evidence="2">Uncharacterized protein</fullName>
    </submittedName>
</protein>
<evidence type="ECO:0000313" key="3">
    <source>
        <dbReference type="Proteomes" id="UP001596220"/>
    </source>
</evidence>
<dbReference type="RefSeq" id="WP_380638698.1">
    <property type="nucleotide sequence ID" value="NZ_JBHSQO010000028.1"/>
</dbReference>
<evidence type="ECO:0000256" key="1">
    <source>
        <dbReference type="SAM" id="MobiDB-lite"/>
    </source>
</evidence>
<proteinExistence type="predicted"/>
<organism evidence="2 3">
    <name type="scientific">Saccharothrix lopnurensis</name>
    <dbReference type="NCBI Taxonomy" id="1670621"/>
    <lineage>
        <taxon>Bacteria</taxon>
        <taxon>Bacillati</taxon>
        <taxon>Actinomycetota</taxon>
        <taxon>Actinomycetes</taxon>
        <taxon>Pseudonocardiales</taxon>
        <taxon>Pseudonocardiaceae</taxon>
        <taxon>Saccharothrix</taxon>
    </lineage>
</organism>
<gene>
    <name evidence="2" type="ORF">ACFP3R_24305</name>
</gene>
<evidence type="ECO:0000313" key="2">
    <source>
        <dbReference type="EMBL" id="MFC6092406.1"/>
    </source>
</evidence>
<feature type="compositionally biased region" description="Low complexity" evidence="1">
    <location>
        <begin position="22"/>
        <end position="34"/>
    </location>
</feature>
<reference evidence="3" key="1">
    <citation type="journal article" date="2019" name="Int. J. Syst. Evol. Microbiol.">
        <title>The Global Catalogue of Microorganisms (GCM) 10K type strain sequencing project: providing services to taxonomists for standard genome sequencing and annotation.</title>
        <authorList>
            <consortium name="The Broad Institute Genomics Platform"/>
            <consortium name="The Broad Institute Genome Sequencing Center for Infectious Disease"/>
            <person name="Wu L."/>
            <person name="Ma J."/>
        </authorList>
    </citation>
    <scope>NUCLEOTIDE SEQUENCE [LARGE SCALE GENOMIC DNA]</scope>
    <source>
        <strain evidence="3">CGMCC 4.7246</strain>
    </source>
</reference>
<sequence>MVVCESADSHDSRTPQEPTSATTFTVVTDPDTTDMPARATVPVHNSAGNGPPAQYLALV</sequence>
<keyword evidence="3" id="KW-1185">Reference proteome</keyword>
<dbReference type="EMBL" id="JBHSQO010000028">
    <property type="protein sequence ID" value="MFC6092406.1"/>
    <property type="molecule type" value="Genomic_DNA"/>
</dbReference>
<dbReference type="Proteomes" id="UP001596220">
    <property type="component" value="Unassembled WGS sequence"/>
</dbReference>
<feature type="region of interest" description="Disordered" evidence="1">
    <location>
        <begin position="1"/>
        <end position="59"/>
    </location>
</feature>
<comment type="caution">
    <text evidence="2">The sequence shown here is derived from an EMBL/GenBank/DDBJ whole genome shotgun (WGS) entry which is preliminary data.</text>
</comment>